<evidence type="ECO:0000313" key="6">
    <source>
        <dbReference type="Proteomes" id="UP000192478"/>
    </source>
</evidence>
<dbReference type="PROSITE" id="PS51677">
    <property type="entry name" value="NODB"/>
    <property type="match status" value="1"/>
</dbReference>
<evidence type="ECO:0000259" key="2">
    <source>
        <dbReference type="PROSITE" id="PS51677"/>
    </source>
</evidence>
<dbReference type="PANTHER" id="PTHR34216:SF7">
    <property type="entry name" value="POLY-BETA-1,6-N-ACETYL-D-GLUCOSAMINE N-DEACETYLASE"/>
    <property type="match status" value="1"/>
</dbReference>
<gene>
    <name evidence="4" type="primary">icaB_1</name>
    <name evidence="3" type="ORF">BJL90_08285</name>
    <name evidence="4" type="ORF">CLFO_05550</name>
</gene>
<reference evidence="3 5" key="1">
    <citation type="submission" date="2016-10" db="EMBL/GenBank/DDBJ databases">
        <title>Complete Genome Sequence of Acetogen Clostridium formicoaceticum ATCC 27076.</title>
        <authorList>
            <person name="Bao T."/>
            <person name="Cheng C."/>
            <person name="Zhao J."/>
            <person name="Yang S.-T."/>
            <person name="Wang J."/>
            <person name="Wang M."/>
        </authorList>
    </citation>
    <scope>NUCLEOTIDE SEQUENCE [LARGE SCALE GENOMIC DNA]</scope>
    <source>
        <strain evidence="3 5">ATCC 27076</strain>
    </source>
</reference>
<dbReference type="Proteomes" id="UP000192478">
    <property type="component" value="Chromosome"/>
</dbReference>
<dbReference type="EC" id="3.5.1.-" evidence="4"/>
<evidence type="ECO:0000313" key="4">
    <source>
        <dbReference type="EMBL" id="ARE86233.1"/>
    </source>
</evidence>
<proteinExistence type="predicted"/>
<dbReference type="AlphaFoldDB" id="A0AAC9WF10"/>
<dbReference type="GO" id="GO:0016810">
    <property type="term" value="F:hydrolase activity, acting on carbon-nitrogen (but not peptide) bonds"/>
    <property type="evidence" value="ECO:0007669"/>
    <property type="project" value="InterPro"/>
</dbReference>
<dbReference type="Gene3D" id="3.20.20.370">
    <property type="entry name" value="Glycoside hydrolase/deacetylase"/>
    <property type="match status" value="1"/>
</dbReference>
<dbReference type="EMBL" id="CP020559">
    <property type="protein sequence ID" value="ARE86233.1"/>
    <property type="molecule type" value="Genomic_DNA"/>
</dbReference>
<dbReference type="Proteomes" id="UP000177894">
    <property type="component" value="Chromosome"/>
</dbReference>
<dbReference type="EMBL" id="CP017603">
    <property type="protein sequence ID" value="AOY75890.1"/>
    <property type="molecule type" value="Genomic_DNA"/>
</dbReference>
<keyword evidence="4" id="KW-0378">Hydrolase</keyword>
<feature type="domain" description="NodB homology" evidence="2">
    <location>
        <begin position="126"/>
        <end position="296"/>
    </location>
</feature>
<dbReference type="InterPro" id="IPR002509">
    <property type="entry name" value="NODB_dom"/>
</dbReference>
<reference evidence="4 6" key="2">
    <citation type="submission" date="2017-03" db="EMBL/GenBank/DDBJ databases">
        <title>Complete sequence of Clostridium formicaceticum DSM 92.</title>
        <authorList>
            <person name="Poehlein A."/>
            <person name="Karl M."/>
            <person name="Bengelsdorf F.R."/>
            <person name="Duerre P."/>
            <person name="Daniel R."/>
        </authorList>
    </citation>
    <scope>NUCLEOTIDE SEQUENCE [LARGE SCALE GENOMIC DNA]</scope>
    <source>
        <strain evidence="4 6">DSM 92</strain>
    </source>
</reference>
<evidence type="ECO:0000313" key="5">
    <source>
        <dbReference type="Proteomes" id="UP000177894"/>
    </source>
</evidence>
<dbReference type="GO" id="GO:0005975">
    <property type="term" value="P:carbohydrate metabolic process"/>
    <property type="evidence" value="ECO:0007669"/>
    <property type="project" value="InterPro"/>
</dbReference>
<organism evidence="4 6">
    <name type="scientific">Clostridium formicaceticum</name>
    <dbReference type="NCBI Taxonomy" id="1497"/>
    <lineage>
        <taxon>Bacteria</taxon>
        <taxon>Bacillati</taxon>
        <taxon>Bacillota</taxon>
        <taxon>Clostridia</taxon>
        <taxon>Eubacteriales</taxon>
        <taxon>Clostridiaceae</taxon>
        <taxon>Clostridium</taxon>
    </lineage>
</organism>
<dbReference type="InterPro" id="IPR051398">
    <property type="entry name" value="Polysacch_Deacetylase"/>
</dbReference>
<sequence>MMSRKIIAILFIYITLTTVPIYATKAESEAESSLPYHQQQYEEAMEEKEKSIRFFDLSHGEAEKIPVLLYHHLLMEEENPYENNSAVISVEAFEEQMAYLHKYGFNTITLMELEKFLAGEMEVPKRSVVITFDDGYSSNYHYAYPILKKYNFDASIFLITHSIKEVSEPFTPAKTTPLGWDQIVDGMDIFEYANHTHDLHREDKEGRYYLSIQPYEVIKEDLALNKAITKSDYFAYPYGKYNELTLEILEELGYKMAFGTRTGYVKRGDDLMDLRRFGIYPTTSMLNFRKIIHGIA</sequence>
<dbReference type="InterPro" id="IPR011330">
    <property type="entry name" value="Glyco_hydro/deAcase_b/a-brl"/>
</dbReference>
<protein>
    <submittedName>
        <fullName evidence="4">Poly-beta-1,6-N-acetyl-D-glucosamine N-deacetylase</fullName>
        <ecNumber evidence="4">3.5.1.-</ecNumber>
    </submittedName>
</protein>
<keyword evidence="1" id="KW-0732">Signal</keyword>
<dbReference type="PANTHER" id="PTHR34216">
    <property type="match status" value="1"/>
</dbReference>
<name>A0AAC9WF10_9CLOT</name>
<accession>A0AAC9WF10</accession>
<keyword evidence="5" id="KW-1185">Reference proteome</keyword>
<evidence type="ECO:0000313" key="3">
    <source>
        <dbReference type="EMBL" id="AOY75890.1"/>
    </source>
</evidence>
<dbReference type="Pfam" id="PF01522">
    <property type="entry name" value="Polysacc_deac_1"/>
    <property type="match status" value="1"/>
</dbReference>
<dbReference type="SUPFAM" id="SSF88713">
    <property type="entry name" value="Glycoside hydrolase/deacetylase"/>
    <property type="match status" value="1"/>
</dbReference>
<dbReference type="KEGG" id="cfm:BJL90_08285"/>
<dbReference type="RefSeq" id="WP_070966437.1">
    <property type="nucleotide sequence ID" value="NZ_CP017603.1"/>
</dbReference>
<evidence type="ECO:0000256" key="1">
    <source>
        <dbReference type="ARBA" id="ARBA00022729"/>
    </source>
</evidence>